<dbReference type="InterPro" id="IPR029756">
    <property type="entry name" value="MTH1187/YkoF-like"/>
</dbReference>
<dbReference type="NCBIfam" id="TIGR00106">
    <property type="entry name" value="MTH1187 family thiamine-binding protein"/>
    <property type="match status" value="1"/>
</dbReference>
<feature type="domain" description="Thiamine-binding protein" evidence="2">
    <location>
        <begin position="4"/>
        <end position="98"/>
    </location>
</feature>
<accession>A0ABU9DT65</accession>
<dbReference type="PANTHER" id="PTHR33777:SF1">
    <property type="entry name" value="UPF0045 PROTEIN ECM15"/>
    <property type="match status" value="1"/>
</dbReference>
<sequence>MAIAEITIIPVGTESTSLSAYVAELHTYLTEQQASGSILFEMTAMSTILEGELDELFRVIRGLHELPFQAGAQRVCTSVKFDDRRDKHGSIRQKLESVAKRLDSR</sequence>
<dbReference type="Pfam" id="PF01910">
    <property type="entry name" value="Thiamine_BP"/>
    <property type="match status" value="1"/>
</dbReference>
<evidence type="ECO:0000256" key="1">
    <source>
        <dbReference type="ARBA" id="ARBA00010272"/>
    </source>
</evidence>
<dbReference type="Proteomes" id="UP001469365">
    <property type="component" value="Unassembled WGS sequence"/>
</dbReference>
<evidence type="ECO:0000313" key="4">
    <source>
        <dbReference type="Proteomes" id="UP001469365"/>
    </source>
</evidence>
<dbReference type="InterPro" id="IPR051614">
    <property type="entry name" value="UPF0045_domain"/>
</dbReference>
<reference evidence="3 4" key="1">
    <citation type="submission" date="2024-04" db="EMBL/GenBank/DDBJ databases">
        <title>draft genome sequnece of Paenibacillus filicis.</title>
        <authorList>
            <person name="Kim D.-U."/>
        </authorList>
    </citation>
    <scope>NUCLEOTIDE SEQUENCE [LARGE SCALE GENOMIC DNA]</scope>
    <source>
        <strain evidence="3 4">KACC14197</strain>
    </source>
</reference>
<comment type="caution">
    <text evidence="3">The sequence shown here is derived from an EMBL/GenBank/DDBJ whole genome shotgun (WGS) entry which is preliminary data.</text>
</comment>
<dbReference type="PANTHER" id="PTHR33777">
    <property type="entry name" value="UPF0045 PROTEIN ECM15"/>
    <property type="match status" value="1"/>
</dbReference>
<name>A0ABU9DT65_9BACL</name>
<dbReference type="RefSeq" id="WP_341418498.1">
    <property type="nucleotide sequence ID" value="NZ_JBBPCC010000020.1"/>
</dbReference>
<evidence type="ECO:0000259" key="2">
    <source>
        <dbReference type="Pfam" id="PF01910"/>
    </source>
</evidence>
<evidence type="ECO:0000313" key="3">
    <source>
        <dbReference type="EMBL" id="MEK8131367.1"/>
    </source>
</evidence>
<dbReference type="Gene3D" id="3.30.70.930">
    <property type="match status" value="1"/>
</dbReference>
<keyword evidence="4" id="KW-1185">Reference proteome</keyword>
<dbReference type="InterPro" id="IPR002767">
    <property type="entry name" value="Thiamine_BP"/>
</dbReference>
<organism evidence="3 4">
    <name type="scientific">Paenibacillus filicis</name>
    <dbReference type="NCBI Taxonomy" id="669464"/>
    <lineage>
        <taxon>Bacteria</taxon>
        <taxon>Bacillati</taxon>
        <taxon>Bacillota</taxon>
        <taxon>Bacilli</taxon>
        <taxon>Bacillales</taxon>
        <taxon>Paenibacillaceae</taxon>
        <taxon>Paenibacillus</taxon>
    </lineage>
</organism>
<protein>
    <submittedName>
        <fullName evidence="3">MTH1187 family thiamine-binding protein</fullName>
    </submittedName>
</protein>
<comment type="similarity">
    <text evidence="1">Belongs to the UPF0045 family.</text>
</comment>
<dbReference type="SUPFAM" id="SSF89957">
    <property type="entry name" value="MTH1187/YkoF-like"/>
    <property type="match status" value="1"/>
</dbReference>
<dbReference type="EMBL" id="JBBPCC010000020">
    <property type="protein sequence ID" value="MEK8131367.1"/>
    <property type="molecule type" value="Genomic_DNA"/>
</dbReference>
<proteinExistence type="inferred from homology"/>
<gene>
    <name evidence="3" type="ORF">WMW72_26000</name>
</gene>